<accession>A0A318EXT9</accession>
<evidence type="ECO:0000256" key="7">
    <source>
        <dbReference type="RuleBase" id="RU363032"/>
    </source>
</evidence>
<keyword evidence="5 7" id="KW-1133">Transmembrane helix</keyword>
<feature type="transmembrane region" description="Helical" evidence="7">
    <location>
        <begin position="20"/>
        <end position="47"/>
    </location>
</feature>
<evidence type="ECO:0000256" key="4">
    <source>
        <dbReference type="ARBA" id="ARBA00022692"/>
    </source>
</evidence>
<keyword evidence="3" id="KW-1003">Cell membrane</keyword>
<feature type="domain" description="ABC transmembrane type-1" evidence="8">
    <location>
        <begin position="84"/>
        <end position="291"/>
    </location>
</feature>
<dbReference type="EMBL" id="QICS01000001">
    <property type="protein sequence ID" value="PXV95864.1"/>
    <property type="molecule type" value="Genomic_DNA"/>
</dbReference>
<gene>
    <name evidence="9" type="ORF">C8E03_101495</name>
</gene>
<comment type="subcellular location">
    <subcellularLocation>
        <location evidence="1 7">Cell membrane</location>
        <topology evidence="1 7">Multi-pass membrane protein</topology>
    </subcellularLocation>
</comment>
<reference evidence="9 10" key="1">
    <citation type="submission" date="2018-05" db="EMBL/GenBank/DDBJ databases">
        <title>Genomic Encyclopedia of Type Strains, Phase IV (KMG-IV): sequencing the most valuable type-strain genomes for metagenomic binning, comparative biology and taxonomic classification.</title>
        <authorList>
            <person name="Goeker M."/>
        </authorList>
    </citation>
    <scope>NUCLEOTIDE SEQUENCE [LARGE SCALE GENOMIC DNA]</scope>
    <source>
        <strain evidence="9 10">DSM 28816</strain>
    </source>
</reference>
<comment type="similarity">
    <text evidence="7">Belongs to the binding-protein-dependent transport system permease family.</text>
</comment>
<feature type="transmembrane region" description="Helical" evidence="7">
    <location>
        <begin position="84"/>
        <end position="107"/>
    </location>
</feature>
<name>A0A318EXT9_9FIRM</name>
<proteinExistence type="inferred from homology"/>
<dbReference type="Proteomes" id="UP000247523">
    <property type="component" value="Unassembled WGS sequence"/>
</dbReference>
<dbReference type="PANTHER" id="PTHR43744">
    <property type="entry name" value="ABC TRANSPORTER PERMEASE PROTEIN MG189-RELATED-RELATED"/>
    <property type="match status" value="1"/>
</dbReference>
<evidence type="ECO:0000313" key="10">
    <source>
        <dbReference type="Proteomes" id="UP000247523"/>
    </source>
</evidence>
<evidence type="ECO:0000256" key="1">
    <source>
        <dbReference type="ARBA" id="ARBA00004651"/>
    </source>
</evidence>
<feature type="transmembrane region" description="Helical" evidence="7">
    <location>
        <begin position="119"/>
        <end position="139"/>
    </location>
</feature>
<dbReference type="PANTHER" id="PTHR43744:SF9">
    <property type="entry name" value="POLYGALACTURONAN_RHAMNOGALACTURONAN TRANSPORT SYSTEM PERMEASE PROTEIN YTCP"/>
    <property type="match status" value="1"/>
</dbReference>
<evidence type="ECO:0000313" key="9">
    <source>
        <dbReference type="EMBL" id="PXV95864.1"/>
    </source>
</evidence>
<comment type="caution">
    <text evidence="9">The sequence shown here is derived from an EMBL/GenBank/DDBJ whole genome shotgun (WGS) entry which is preliminary data.</text>
</comment>
<sequence>MTMHCFKEGMMNKMTDEKKFRIGATVILTILSVITLLPIILIVIASFTDEQALISNGYSFFPKAFSFDAYYYIINQGKTILRSYGITTIVTVLGTLGSVIVTTTLAYPMSRKNFKYSNFLAFFVFFTMLFNGGIVSSYIMWSSIFHIKNTIWALILPNYFLTAFNVFLVRNYYTNNIPEALIESAKIDGASELRIFWKIIIPLSVPSVATISLFTALIYWNDWVNGLYYITKPKYFGIQNLLIKIMNNVQFLKSGSSNLLGVGNIDLPGTSVRMAMAVIGILPIVIIYPFIQKYFIKGVVVGAVKG</sequence>
<dbReference type="PROSITE" id="PS50928">
    <property type="entry name" value="ABC_TM1"/>
    <property type="match status" value="1"/>
</dbReference>
<feature type="transmembrane region" description="Helical" evidence="7">
    <location>
        <begin position="151"/>
        <end position="174"/>
    </location>
</feature>
<keyword evidence="2 7" id="KW-0813">Transport</keyword>
<protein>
    <submittedName>
        <fullName evidence="9">Carbohydrate ABC transporter membrane protein 2 (CUT1 family)</fullName>
    </submittedName>
</protein>
<dbReference type="GO" id="GO:0055085">
    <property type="term" value="P:transmembrane transport"/>
    <property type="evidence" value="ECO:0007669"/>
    <property type="project" value="InterPro"/>
</dbReference>
<dbReference type="AlphaFoldDB" id="A0A318EXT9"/>
<dbReference type="Gene3D" id="1.10.3720.10">
    <property type="entry name" value="MetI-like"/>
    <property type="match status" value="1"/>
</dbReference>
<keyword evidence="4 7" id="KW-0812">Transmembrane</keyword>
<dbReference type="GO" id="GO:0005886">
    <property type="term" value="C:plasma membrane"/>
    <property type="evidence" value="ECO:0007669"/>
    <property type="project" value="UniProtKB-SubCell"/>
</dbReference>
<evidence type="ECO:0000256" key="6">
    <source>
        <dbReference type="ARBA" id="ARBA00023136"/>
    </source>
</evidence>
<dbReference type="SUPFAM" id="SSF161098">
    <property type="entry name" value="MetI-like"/>
    <property type="match status" value="1"/>
</dbReference>
<dbReference type="CDD" id="cd06261">
    <property type="entry name" value="TM_PBP2"/>
    <property type="match status" value="1"/>
</dbReference>
<evidence type="ECO:0000256" key="2">
    <source>
        <dbReference type="ARBA" id="ARBA00022448"/>
    </source>
</evidence>
<dbReference type="Pfam" id="PF00528">
    <property type="entry name" value="BPD_transp_1"/>
    <property type="match status" value="1"/>
</dbReference>
<feature type="transmembrane region" description="Helical" evidence="7">
    <location>
        <begin position="195"/>
        <end position="220"/>
    </location>
</feature>
<keyword evidence="6 7" id="KW-0472">Membrane</keyword>
<evidence type="ECO:0000256" key="5">
    <source>
        <dbReference type="ARBA" id="ARBA00022989"/>
    </source>
</evidence>
<evidence type="ECO:0000259" key="8">
    <source>
        <dbReference type="PROSITE" id="PS50928"/>
    </source>
</evidence>
<dbReference type="InterPro" id="IPR035906">
    <property type="entry name" value="MetI-like_sf"/>
</dbReference>
<feature type="transmembrane region" description="Helical" evidence="7">
    <location>
        <begin position="272"/>
        <end position="291"/>
    </location>
</feature>
<organism evidence="9 10">
    <name type="scientific">Lachnotalea glycerini</name>
    <dbReference type="NCBI Taxonomy" id="1763509"/>
    <lineage>
        <taxon>Bacteria</taxon>
        <taxon>Bacillati</taxon>
        <taxon>Bacillota</taxon>
        <taxon>Clostridia</taxon>
        <taxon>Lachnospirales</taxon>
        <taxon>Lachnospiraceae</taxon>
        <taxon>Lachnotalea</taxon>
    </lineage>
</organism>
<evidence type="ECO:0000256" key="3">
    <source>
        <dbReference type="ARBA" id="ARBA00022475"/>
    </source>
</evidence>
<dbReference type="InterPro" id="IPR000515">
    <property type="entry name" value="MetI-like"/>
</dbReference>